<dbReference type="EMBL" id="JAAOZC010000004">
    <property type="protein sequence ID" value="NIJ08299.1"/>
    <property type="molecule type" value="Genomic_DNA"/>
</dbReference>
<keyword evidence="2" id="KW-0964">Secreted</keyword>
<organism evidence="4 5">
    <name type="scientific">Sphingomonas vulcanisoli</name>
    <dbReference type="NCBI Taxonomy" id="1658060"/>
    <lineage>
        <taxon>Bacteria</taxon>
        <taxon>Pseudomonadati</taxon>
        <taxon>Pseudomonadota</taxon>
        <taxon>Alphaproteobacteria</taxon>
        <taxon>Sphingomonadales</taxon>
        <taxon>Sphingomonadaceae</taxon>
        <taxon>Sphingomonas</taxon>
    </lineage>
</organism>
<dbReference type="InterPro" id="IPR007484">
    <property type="entry name" value="Peptidase_M28"/>
</dbReference>
<dbReference type="PANTHER" id="PTHR12147:SF26">
    <property type="entry name" value="PEPTIDASE M28 DOMAIN-CONTAINING PROTEIN"/>
    <property type="match status" value="1"/>
</dbReference>
<dbReference type="InterPro" id="IPR036116">
    <property type="entry name" value="FN3_sf"/>
</dbReference>
<evidence type="ECO:0000259" key="3">
    <source>
        <dbReference type="Pfam" id="PF04389"/>
    </source>
</evidence>
<evidence type="ECO:0000313" key="5">
    <source>
        <dbReference type="Proteomes" id="UP000727456"/>
    </source>
</evidence>
<dbReference type="PANTHER" id="PTHR12147">
    <property type="entry name" value="METALLOPEPTIDASE M28 FAMILY MEMBER"/>
    <property type="match status" value="1"/>
</dbReference>
<evidence type="ECO:0000256" key="2">
    <source>
        <dbReference type="ARBA" id="ARBA00022525"/>
    </source>
</evidence>
<name>A0ABX0TVV9_9SPHN</name>
<dbReference type="SUPFAM" id="SSF53187">
    <property type="entry name" value="Zn-dependent exopeptidases"/>
    <property type="match status" value="1"/>
</dbReference>
<dbReference type="Gene3D" id="3.40.630.10">
    <property type="entry name" value="Zn peptidases"/>
    <property type="match status" value="1"/>
</dbReference>
<dbReference type="InterPro" id="IPR013783">
    <property type="entry name" value="Ig-like_fold"/>
</dbReference>
<sequence>MPHPLLILAALANTAATPAPDPAELRKTIAALVGFGTRHTASDTQSPTRGIGAARRYAAGRFEAFSKACHGCLTVETVGRTFTGPRAPNGVRVEDVIAIQKGSGDPDKVVIVQGHIDSRISDVMNATGDAPGANDDGSGTALVIESARLLSRERFTGTIVYAALSGEEQGLWGGTLLAETAKARGWKVQAVLNNDIVGNTHGIGGEHVDDVVRVFSEGIVLSAEPTQIKQQRAIGGEDDSPSRALAKAVQATGDADPVIGLHVFPVRRADRFGRGGDHTAFLEAGILPAVRITEAVENYDRQHQDLRTVDERVYGDTIDFVDFPYLAKVTALNVAVLRRLASAPAAPEHVTIEGALSDDTRISWPSVAGAAGYRIVWRRADGTPNWTDRKDVGADVNAITLTHINIDDHFFGVEALSANGAESIATFGSMPLRPTPGHVK</sequence>
<dbReference type="Gene3D" id="2.60.40.10">
    <property type="entry name" value="Immunoglobulins"/>
    <property type="match status" value="1"/>
</dbReference>
<feature type="domain" description="Peptidase M28" evidence="3">
    <location>
        <begin position="96"/>
        <end position="313"/>
    </location>
</feature>
<dbReference type="Proteomes" id="UP000727456">
    <property type="component" value="Unassembled WGS sequence"/>
</dbReference>
<reference evidence="4 5" key="1">
    <citation type="submission" date="2020-03" db="EMBL/GenBank/DDBJ databases">
        <title>Genomic Encyclopedia of Type Strains, Phase III (KMG-III): the genomes of soil and plant-associated and newly described type strains.</title>
        <authorList>
            <person name="Whitman W."/>
        </authorList>
    </citation>
    <scope>NUCLEOTIDE SEQUENCE [LARGE SCALE GENOMIC DNA]</scope>
    <source>
        <strain evidence="4 5">CECT 8804</strain>
    </source>
</reference>
<protein>
    <recommendedName>
        <fullName evidence="3">Peptidase M28 domain-containing protein</fullName>
    </recommendedName>
</protein>
<gene>
    <name evidence="4" type="ORF">FHS31_001916</name>
</gene>
<comment type="caution">
    <text evidence="4">The sequence shown here is derived from an EMBL/GenBank/DDBJ whole genome shotgun (WGS) entry which is preliminary data.</text>
</comment>
<keyword evidence="5" id="KW-1185">Reference proteome</keyword>
<dbReference type="Pfam" id="PF04389">
    <property type="entry name" value="Peptidase_M28"/>
    <property type="match status" value="1"/>
</dbReference>
<dbReference type="RefSeq" id="WP_167073145.1">
    <property type="nucleotide sequence ID" value="NZ_JAAOZC010000004.1"/>
</dbReference>
<evidence type="ECO:0000313" key="4">
    <source>
        <dbReference type="EMBL" id="NIJ08299.1"/>
    </source>
</evidence>
<evidence type="ECO:0000256" key="1">
    <source>
        <dbReference type="ARBA" id="ARBA00004613"/>
    </source>
</evidence>
<accession>A0ABX0TVV9</accession>
<dbReference type="SUPFAM" id="SSF49265">
    <property type="entry name" value="Fibronectin type III"/>
    <property type="match status" value="1"/>
</dbReference>
<comment type="subcellular location">
    <subcellularLocation>
        <location evidence="1">Secreted</location>
    </subcellularLocation>
</comment>
<dbReference type="InterPro" id="IPR045175">
    <property type="entry name" value="M28_fam"/>
</dbReference>
<proteinExistence type="predicted"/>